<reference evidence="2" key="2">
    <citation type="journal article" date="2022" name="Microbiol. Resour. Announc.">
        <title>Metagenome Sequencing to Explore Phylogenomics of Terrestrial Cyanobacteria.</title>
        <authorList>
            <person name="Ward R.D."/>
            <person name="Stajich J.E."/>
            <person name="Johansen J.R."/>
            <person name="Huntemann M."/>
            <person name="Clum A."/>
            <person name="Foster B."/>
            <person name="Foster B."/>
            <person name="Roux S."/>
            <person name="Palaniappan K."/>
            <person name="Varghese N."/>
            <person name="Mukherjee S."/>
            <person name="Reddy T.B.K."/>
            <person name="Daum C."/>
            <person name="Copeland A."/>
            <person name="Chen I.A."/>
            <person name="Ivanova N.N."/>
            <person name="Kyrpides N.C."/>
            <person name="Shapiro N."/>
            <person name="Eloe-Fadrosh E.A."/>
            <person name="Pietrasiak N."/>
        </authorList>
    </citation>
    <scope>NUCLEOTIDE SEQUENCE</scope>
    <source>
        <strain evidence="2">CPER-KK1</strain>
    </source>
</reference>
<accession>A0A951UBX7</accession>
<dbReference type="Proteomes" id="UP000753908">
    <property type="component" value="Unassembled WGS sequence"/>
</dbReference>
<keyword evidence="1" id="KW-0472">Membrane</keyword>
<feature type="transmembrane region" description="Helical" evidence="1">
    <location>
        <begin position="31"/>
        <end position="60"/>
    </location>
</feature>
<reference evidence="2" key="1">
    <citation type="submission" date="2021-05" db="EMBL/GenBank/DDBJ databases">
        <authorList>
            <person name="Pietrasiak N."/>
            <person name="Ward R."/>
            <person name="Stajich J.E."/>
            <person name="Kurbessoian T."/>
        </authorList>
    </citation>
    <scope>NUCLEOTIDE SEQUENCE</scope>
    <source>
        <strain evidence="2">CPER-KK1</strain>
    </source>
</reference>
<dbReference type="AlphaFoldDB" id="A0A951UBX7"/>
<evidence type="ECO:0000313" key="3">
    <source>
        <dbReference type="Proteomes" id="UP000753908"/>
    </source>
</evidence>
<protein>
    <submittedName>
        <fullName evidence="2">Uncharacterized protein</fullName>
    </submittedName>
</protein>
<keyword evidence="1" id="KW-0812">Transmembrane</keyword>
<keyword evidence="1" id="KW-1133">Transmembrane helix</keyword>
<sequence length="82" mass="8734">MLVSLLISLAIATFAIYVSFNARDEIVQIGAAIVAILCLFLSLIFAPTLIKLLIVVALLLSGKPTINTQGNNEIGLNSKSVY</sequence>
<organism evidence="2 3">
    <name type="scientific">Symplocastrum torsivum CPER-KK1</name>
    <dbReference type="NCBI Taxonomy" id="450513"/>
    <lineage>
        <taxon>Bacteria</taxon>
        <taxon>Bacillati</taxon>
        <taxon>Cyanobacteriota</taxon>
        <taxon>Cyanophyceae</taxon>
        <taxon>Oscillatoriophycideae</taxon>
        <taxon>Oscillatoriales</taxon>
        <taxon>Microcoleaceae</taxon>
        <taxon>Symplocastrum</taxon>
    </lineage>
</organism>
<proteinExistence type="predicted"/>
<name>A0A951UBX7_9CYAN</name>
<comment type="caution">
    <text evidence="2">The sequence shown here is derived from an EMBL/GenBank/DDBJ whole genome shotgun (WGS) entry which is preliminary data.</text>
</comment>
<dbReference type="EMBL" id="JAHHIF010000040">
    <property type="protein sequence ID" value="MBW4547407.1"/>
    <property type="molecule type" value="Genomic_DNA"/>
</dbReference>
<gene>
    <name evidence="2" type="ORF">KME25_23645</name>
</gene>
<evidence type="ECO:0000256" key="1">
    <source>
        <dbReference type="SAM" id="Phobius"/>
    </source>
</evidence>
<evidence type="ECO:0000313" key="2">
    <source>
        <dbReference type="EMBL" id="MBW4547407.1"/>
    </source>
</evidence>